<accession>A0A1I1FCS2</accession>
<feature type="domain" description="Flagellar hook-length control protein-like C-terminal" evidence="2">
    <location>
        <begin position="194"/>
        <end position="269"/>
    </location>
</feature>
<feature type="region of interest" description="Disordered" evidence="1">
    <location>
        <begin position="124"/>
        <end position="149"/>
    </location>
</feature>
<feature type="compositionally biased region" description="Polar residues" evidence="1">
    <location>
        <begin position="130"/>
        <end position="147"/>
    </location>
</feature>
<dbReference type="InterPro" id="IPR021136">
    <property type="entry name" value="Flagellar_hook_control-like_C"/>
</dbReference>
<protein>
    <submittedName>
        <fullName evidence="3">Hook-length control protein FliK</fullName>
    </submittedName>
</protein>
<sequence length="276" mass="29950">MLESRAAETTSRSSTTHFSAEARAISRILEKFPASAPVISTSTVMLPAGRAPEVAVLAATLAGQIRYSGLFYESHLRQWLVGQHDQQALMKEPQNRPVAPSATGARLPLGAGGQEPLMLATRERAAVPSGDSTSPQTQSGNAASMSPAQDDLQSILRHQLELMTHSLVRWEGFLTPQVPVHWEIEQGPETAIDDNESSRVWRSRLKLSLPELGPVDLEVSLQNKTISINGSVEGPYLAWMTIQGRHLDERMAGAGLQLAALHFSPQNRDGHGEEAI</sequence>
<evidence type="ECO:0000313" key="3">
    <source>
        <dbReference type="EMBL" id="SFB94870.1"/>
    </source>
</evidence>
<dbReference type="Pfam" id="PF02120">
    <property type="entry name" value="Flg_hook"/>
    <property type="match status" value="1"/>
</dbReference>
<gene>
    <name evidence="3" type="ORF">SAMN05421848_0006</name>
</gene>
<keyword evidence="4" id="KW-1185">Reference proteome</keyword>
<feature type="region of interest" description="Disordered" evidence="1">
    <location>
        <begin position="92"/>
        <end position="112"/>
    </location>
</feature>
<dbReference type="STRING" id="402385.SAMN05421848_0006"/>
<proteinExistence type="predicted"/>
<dbReference type="EMBL" id="FOLY01000001">
    <property type="protein sequence ID" value="SFB94870.1"/>
    <property type="molecule type" value="Genomic_DNA"/>
</dbReference>
<name>A0A1I1FCS2_9GAMM</name>
<reference evidence="4" key="1">
    <citation type="submission" date="2016-10" db="EMBL/GenBank/DDBJ databases">
        <authorList>
            <person name="Varghese N."/>
            <person name="Submissions S."/>
        </authorList>
    </citation>
    <scope>NUCLEOTIDE SEQUENCE [LARGE SCALE GENOMIC DNA]</scope>
    <source>
        <strain evidence="4">DSM 23439</strain>
    </source>
</reference>
<evidence type="ECO:0000313" key="4">
    <source>
        <dbReference type="Proteomes" id="UP000199046"/>
    </source>
</evidence>
<dbReference type="Proteomes" id="UP000199046">
    <property type="component" value="Unassembled WGS sequence"/>
</dbReference>
<organism evidence="3 4">
    <name type="scientific">Kushneria avicenniae</name>
    <dbReference type="NCBI Taxonomy" id="402385"/>
    <lineage>
        <taxon>Bacteria</taxon>
        <taxon>Pseudomonadati</taxon>
        <taxon>Pseudomonadota</taxon>
        <taxon>Gammaproteobacteria</taxon>
        <taxon>Oceanospirillales</taxon>
        <taxon>Halomonadaceae</taxon>
        <taxon>Kushneria</taxon>
    </lineage>
</organism>
<dbReference type="AlphaFoldDB" id="A0A1I1FCS2"/>
<evidence type="ECO:0000256" key="1">
    <source>
        <dbReference type="SAM" id="MobiDB-lite"/>
    </source>
</evidence>
<evidence type="ECO:0000259" key="2">
    <source>
        <dbReference type="Pfam" id="PF02120"/>
    </source>
</evidence>